<evidence type="ECO:0000256" key="1">
    <source>
        <dbReference type="SAM" id="Phobius"/>
    </source>
</evidence>
<feature type="domain" description="DUF218" evidence="2">
    <location>
        <begin position="225"/>
        <end position="380"/>
    </location>
</feature>
<feature type="transmembrane region" description="Helical" evidence="1">
    <location>
        <begin position="185"/>
        <end position="210"/>
    </location>
</feature>
<keyword evidence="1" id="KW-1133">Transmembrane helix</keyword>
<feature type="transmembrane region" description="Helical" evidence="1">
    <location>
        <begin position="61"/>
        <end position="81"/>
    </location>
</feature>
<feature type="transmembrane region" description="Helical" evidence="1">
    <location>
        <begin position="21"/>
        <end position="41"/>
    </location>
</feature>
<evidence type="ECO:0000313" key="3">
    <source>
        <dbReference type="EMBL" id="KAB1639020.1"/>
    </source>
</evidence>
<protein>
    <submittedName>
        <fullName evidence="3">YdcF family protein</fullName>
    </submittedName>
</protein>
<accession>A0A7J5B6S7</accession>
<comment type="caution">
    <text evidence="3">The sequence shown here is derived from an EMBL/GenBank/DDBJ whole genome shotgun (WGS) entry which is preliminary data.</text>
</comment>
<feature type="transmembrane region" description="Helical" evidence="1">
    <location>
        <begin position="156"/>
        <end position="179"/>
    </location>
</feature>
<gene>
    <name evidence="3" type="ORF">F8O03_01315</name>
</gene>
<dbReference type="InterPro" id="IPR051599">
    <property type="entry name" value="Cell_Envelope_Assoc"/>
</dbReference>
<organism evidence="3 4">
    <name type="scientific">Pseudoclavibacter terrae</name>
    <dbReference type="NCBI Taxonomy" id="1530195"/>
    <lineage>
        <taxon>Bacteria</taxon>
        <taxon>Bacillati</taxon>
        <taxon>Actinomycetota</taxon>
        <taxon>Actinomycetes</taxon>
        <taxon>Micrococcales</taxon>
        <taxon>Microbacteriaceae</taxon>
        <taxon>Pseudoclavibacter</taxon>
    </lineage>
</organism>
<dbReference type="OrthoDB" id="9782395at2"/>
<dbReference type="InterPro" id="IPR014729">
    <property type="entry name" value="Rossmann-like_a/b/a_fold"/>
</dbReference>
<dbReference type="GO" id="GO:0043164">
    <property type="term" value="P:Gram-negative-bacterium-type cell wall biogenesis"/>
    <property type="evidence" value="ECO:0007669"/>
    <property type="project" value="TreeGrafter"/>
</dbReference>
<feature type="transmembrane region" description="Helical" evidence="1">
    <location>
        <begin position="387"/>
        <end position="411"/>
    </location>
</feature>
<keyword evidence="1" id="KW-0812">Transmembrane</keyword>
<evidence type="ECO:0000259" key="2">
    <source>
        <dbReference type="Pfam" id="PF02698"/>
    </source>
</evidence>
<dbReference type="Pfam" id="PF02698">
    <property type="entry name" value="DUF218"/>
    <property type="match status" value="1"/>
</dbReference>
<name>A0A7J5B6S7_9MICO</name>
<dbReference type="Gene3D" id="3.40.50.620">
    <property type="entry name" value="HUPs"/>
    <property type="match status" value="1"/>
</dbReference>
<dbReference type="GO" id="GO:0005886">
    <property type="term" value="C:plasma membrane"/>
    <property type="evidence" value="ECO:0007669"/>
    <property type="project" value="TreeGrafter"/>
</dbReference>
<dbReference type="PANTHER" id="PTHR30336">
    <property type="entry name" value="INNER MEMBRANE PROTEIN, PROBABLE PERMEASE"/>
    <property type="match status" value="1"/>
</dbReference>
<evidence type="ECO:0000313" key="4">
    <source>
        <dbReference type="Proteomes" id="UP000490386"/>
    </source>
</evidence>
<dbReference type="EMBL" id="WBJX01000001">
    <property type="protein sequence ID" value="KAB1639020.1"/>
    <property type="molecule type" value="Genomic_DNA"/>
</dbReference>
<sequence>MKMRCRGSARHLRVKLYRESGRSRYSSMVAAVCGVVCVILVRSGSPDGCRRRERDDMTQDLTWVSVLAALVAGGLLSFTAVHRTRAEPRRLSNGVWIVAAGVISLAAVSGIDGQVSRLVAALTWLPLLLSPLLLLVLIVLLVVNGARMVRREGRSLGNLLSLVLALLLTALAALPFAAFLAGSDVFLAVALFFALGAAYLGAAFVLFLGYSWFYGRLVRGAVGSWVVVLGSGLSGGRRVPPLLAARIRAGLDAADRVGASLVVMSGGQGSDEALAEGHAMREWALDPVNVHGRRATVETAPAVAGPRILSEEKSTNTEENLRFTMAILEREGVTGPGIIATSNYHAMRAAMLARELGIDAQAVQAPVARYYWPSAILREFAAILRRYLLLNLLAGLLFALPLPLLSLWVAFGAS</sequence>
<keyword evidence="4" id="KW-1185">Reference proteome</keyword>
<feature type="transmembrane region" description="Helical" evidence="1">
    <location>
        <begin position="93"/>
        <end position="111"/>
    </location>
</feature>
<keyword evidence="1" id="KW-0472">Membrane</keyword>
<dbReference type="CDD" id="cd06259">
    <property type="entry name" value="YdcF-like"/>
    <property type="match status" value="1"/>
</dbReference>
<dbReference type="InterPro" id="IPR003848">
    <property type="entry name" value="DUF218"/>
</dbReference>
<dbReference type="GO" id="GO:0000270">
    <property type="term" value="P:peptidoglycan metabolic process"/>
    <property type="evidence" value="ECO:0007669"/>
    <property type="project" value="TreeGrafter"/>
</dbReference>
<reference evidence="3 4" key="1">
    <citation type="submission" date="2019-09" db="EMBL/GenBank/DDBJ databases">
        <title>Phylogeny of genus Pseudoclavibacter and closely related genus.</title>
        <authorList>
            <person name="Li Y."/>
        </authorList>
    </citation>
    <scope>NUCLEOTIDE SEQUENCE [LARGE SCALE GENOMIC DNA]</scope>
    <source>
        <strain evidence="3 4">THG-MD12</strain>
    </source>
</reference>
<dbReference type="PANTHER" id="PTHR30336:SF4">
    <property type="entry name" value="ENVELOPE BIOGENESIS FACTOR ELYC"/>
    <property type="match status" value="1"/>
</dbReference>
<proteinExistence type="predicted"/>
<feature type="transmembrane region" description="Helical" evidence="1">
    <location>
        <begin position="123"/>
        <end position="144"/>
    </location>
</feature>
<dbReference type="Proteomes" id="UP000490386">
    <property type="component" value="Unassembled WGS sequence"/>
</dbReference>
<dbReference type="AlphaFoldDB" id="A0A7J5B6S7"/>